<feature type="region of interest" description="Disordered" evidence="2">
    <location>
        <begin position="1"/>
        <end position="63"/>
    </location>
</feature>
<dbReference type="InterPro" id="IPR018865">
    <property type="entry name" value="STK19-like"/>
</dbReference>
<accession>A0AAI8YEC1</accession>
<comment type="similarity">
    <text evidence="1">Belongs to the STK19 family.</text>
</comment>
<reference evidence="3" key="1">
    <citation type="submission" date="2023-10" db="EMBL/GenBank/DDBJ databases">
        <authorList>
            <person name="Hackl T."/>
        </authorList>
    </citation>
    <scope>NUCLEOTIDE SEQUENCE</scope>
</reference>
<dbReference type="GO" id="GO:0046579">
    <property type="term" value="P:positive regulation of Ras protein signal transduction"/>
    <property type="evidence" value="ECO:0007669"/>
    <property type="project" value="TreeGrafter"/>
</dbReference>
<organism evidence="3 4">
    <name type="scientific">Anthostomella pinea</name>
    <dbReference type="NCBI Taxonomy" id="933095"/>
    <lineage>
        <taxon>Eukaryota</taxon>
        <taxon>Fungi</taxon>
        <taxon>Dikarya</taxon>
        <taxon>Ascomycota</taxon>
        <taxon>Pezizomycotina</taxon>
        <taxon>Sordariomycetes</taxon>
        <taxon>Xylariomycetidae</taxon>
        <taxon>Xylariales</taxon>
        <taxon>Xylariaceae</taxon>
        <taxon>Anthostomella</taxon>
    </lineage>
</organism>
<dbReference type="EMBL" id="CAUWAG010000003">
    <property type="protein sequence ID" value="CAJ2501602.1"/>
    <property type="molecule type" value="Genomic_DNA"/>
</dbReference>
<dbReference type="Proteomes" id="UP001295740">
    <property type="component" value="Unassembled WGS sequence"/>
</dbReference>
<feature type="compositionally biased region" description="Low complexity" evidence="2">
    <location>
        <begin position="18"/>
        <end position="37"/>
    </location>
</feature>
<dbReference type="AlphaFoldDB" id="A0AAI8YEC1"/>
<evidence type="ECO:0000313" key="4">
    <source>
        <dbReference type="Proteomes" id="UP001295740"/>
    </source>
</evidence>
<name>A0AAI8YEC1_9PEZI</name>
<proteinExistence type="inferred from homology"/>
<evidence type="ECO:0000256" key="2">
    <source>
        <dbReference type="SAM" id="MobiDB-lite"/>
    </source>
</evidence>
<dbReference type="PANTHER" id="PTHR15243:SF0">
    <property type="entry name" value="SERINE_THREONINE-PROTEIN KINASE 19"/>
    <property type="match status" value="1"/>
</dbReference>
<keyword evidence="4" id="KW-1185">Reference proteome</keyword>
<comment type="caution">
    <text evidence="3">The sequence shown here is derived from an EMBL/GenBank/DDBJ whole genome shotgun (WGS) entry which is preliminary data.</text>
</comment>
<sequence>MSLRSILGGSSRVRKSSKGSGVKRTSSSPSTASWASSLPRRKPGTHGSGSGKKPSATANDDDDDLFDDKLDDYGLVTALATDLNLRDTSQAIHYIRNHMFSAMPEQAAGMNSTRIAEVLNYRKRLPPIVTVSHIQTLLASPSAVEREIAELARSGFLRKIVVARRGDIGETVMLASDYEQMVRDAGGLDESSKASLITFLKENTAAQTVRRTALRPFEIDQLIKAGFLTAHHTGVIHHGSMSHTMNLYSRPEDRGTLTSLEMVSRQPTGSLGTVGGEGALHMAGGSGGGSGRTPWVDTGATELKLAVPGNGTFLKLLSSGLEHLVSLVNKAKFREAPEALLKDYWDGGIAKEEARYAAKRSRGEFAGVLPGQTRKWRQFYGLSFDWVLQEAVGSGLVEVFETRSVGRGIRAV</sequence>
<protein>
    <submittedName>
        <fullName evidence="3">Uu.00g044550.m01.CDS01</fullName>
    </submittedName>
</protein>
<evidence type="ECO:0000256" key="1">
    <source>
        <dbReference type="ARBA" id="ARBA00093458"/>
    </source>
</evidence>
<dbReference type="Pfam" id="PF10494">
    <property type="entry name" value="Stk19"/>
    <property type="match status" value="1"/>
</dbReference>
<evidence type="ECO:0000313" key="3">
    <source>
        <dbReference type="EMBL" id="CAJ2501602.1"/>
    </source>
</evidence>
<dbReference type="PANTHER" id="PTHR15243">
    <property type="entry name" value="SERINE/THREONINE-PROTEIN KINASE 19"/>
    <property type="match status" value="1"/>
</dbReference>
<gene>
    <name evidence="3" type="ORF">KHLLAP_LOCUS2070</name>
</gene>